<reference evidence="2" key="1">
    <citation type="submission" date="2011-02" db="EMBL/GenBank/DDBJ databases">
        <title>The complete genome of Planctomyces brasiliensis DSM 5305.</title>
        <authorList>
            <person name="Lucas S."/>
            <person name="Copeland A."/>
            <person name="Lapidus A."/>
            <person name="Bruce D."/>
            <person name="Goodwin L."/>
            <person name="Pitluck S."/>
            <person name="Kyrpides N."/>
            <person name="Mavromatis K."/>
            <person name="Pagani I."/>
            <person name="Ivanova N."/>
            <person name="Ovchinnikova G."/>
            <person name="Lu M."/>
            <person name="Detter J.C."/>
            <person name="Han C."/>
            <person name="Land M."/>
            <person name="Hauser L."/>
            <person name="Markowitz V."/>
            <person name="Cheng J.-F."/>
            <person name="Hugenholtz P."/>
            <person name="Woyke T."/>
            <person name="Wu D."/>
            <person name="Tindall B."/>
            <person name="Pomrenke H.G."/>
            <person name="Brambilla E."/>
            <person name="Klenk H.-P."/>
            <person name="Eisen J.A."/>
        </authorList>
    </citation>
    <scope>NUCLEOTIDE SEQUENCE [LARGE SCALE GENOMIC DNA]</scope>
    <source>
        <strain evidence="2">ATCC 49424 / DSM 5305 / JCM 21570 / NBRC 103401 / IFAM 1448</strain>
    </source>
</reference>
<dbReference type="eggNOG" id="COG1595">
    <property type="taxonomic scope" value="Bacteria"/>
</dbReference>
<proteinExistence type="predicted"/>
<sequence>MTVNTTTNDTDLELAVGLSDREEAAHSDFRGSHQSLLDRAHGVFHKAVPACKRPAHTLSPHVGYAAGRGYARLYVEVEASREEGRSGRARNLGEFLRTLTLHDLHHAAACLQWNAYPIAEIDADDCDEAEQRDRRTWDSDSEAVRHLCVLVERRVLPYLRKRYRGSHLVQETIDSLPGHIMVDGEDGEVRLTQYSGRSALTTWLTGIAVRMVTDGLRRGDRAAVGEVGCEAQLEPTVETRDTDSTRAVAFVQRFMTLIARVYAGLTDRQRLVFQLLYFRGMSPSAAAATLGVARPYVSKCIRIFRLRLAELARDVIDELAEATNVDRQVIIEELDQLLQFLRCRERDGTLRPADPLDDDLKRLLDDLSQFNEDTNDSDADGPSNANP</sequence>
<dbReference type="HOGENOM" id="CLU_713482_0_0_0"/>
<evidence type="ECO:0000313" key="1">
    <source>
        <dbReference type="EMBL" id="ADY61299.1"/>
    </source>
</evidence>
<dbReference type="InterPro" id="IPR013324">
    <property type="entry name" value="RNA_pol_sigma_r3/r4-like"/>
</dbReference>
<dbReference type="KEGG" id="pbs:Plabr_3706"/>
<protein>
    <submittedName>
        <fullName evidence="1">RNA polymerase sigma factor, sigma-70 family</fullName>
    </submittedName>
</protein>
<keyword evidence="2" id="KW-1185">Reference proteome</keyword>
<organism evidence="1 2">
    <name type="scientific">Rubinisphaera brasiliensis (strain ATCC 49424 / DSM 5305 / JCM 21570 / IAM 15109 / NBRC 103401 / IFAM 1448)</name>
    <name type="common">Planctomyces brasiliensis</name>
    <dbReference type="NCBI Taxonomy" id="756272"/>
    <lineage>
        <taxon>Bacteria</taxon>
        <taxon>Pseudomonadati</taxon>
        <taxon>Planctomycetota</taxon>
        <taxon>Planctomycetia</taxon>
        <taxon>Planctomycetales</taxon>
        <taxon>Planctomycetaceae</taxon>
        <taxon>Rubinisphaera</taxon>
    </lineage>
</organism>
<accession>F0SR52</accession>
<dbReference type="InterPro" id="IPR036388">
    <property type="entry name" value="WH-like_DNA-bd_sf"/>
</dbReference>
<dbReference type="AlphaFoldDB" id="F0SR52"/>
<name>F0SR52_RUBBR</name>
<dbReference type="Gene3D" id="1.10.10.10">
    <property type="entry name" value="Winged helix-like DNA-binding domain superfamily/Winged helix DNA-binding domain"/>
    <property type="match status" value="1"/>
</dbReference>
<evidence type="ECO:0000313" key="2">
    <source>
        <dbReference type="Proteomes" id="UP000006860"/>
    </source>
</evidence>
<dbReference type="Proteomes" id="UP000006860">
    <property type="component" value="Chromosome"/>
</dbReference>
<dbReference type="STRING" id="756272.Plabr_3706"/>
<dbReference type="SUPFAM" id="SSF88659">
    <property type="entry name" value="Sigma3 and sigma4 domains of RNA polymerase sigma factors"/>
    <property type="match status" value="1"/>
</dbReference>
<gene>
    <name evidence="1" type="ordered locus">Plabr_3706</name>
</gene>
<dbReference type="EMBL" id="CP002546">
    <property type="protein sequence ID" value="ADY61299.1"/>
    <property type="molecule type" value="Genomic_DNA"/>
</dbReference>